<sequence length="133" mass="14329">MTNRTLRMAMITVDTTDALALSDWWRDAFDATVLQENEGFFVVLSLGEGMPLLAFQQVEDPDGVEGPLSAAPADRAKNRIHLDLVADDRSAAVARLLDAGATLIAEREMPGMSWVTLADPDGNQFCVAAAADH</sequence>
<dbReference type="InterPro" id="IPR037523">
    <property type="entry name" value="VOC_core"/>
</dbReference>
<dbReference type="Pfam" id="PF18029">
    <property type="entry name" value="Glyoxalase_6"/>
    <property type="match status" value="1"/>
</dbReference>
<feature type="domain" description="VOC" evidence="1">
    <location>
        <begin position="7"/>
        <end position="130"/>
    </location>
</feature>
<comment type="caution">
    <text evidence="2">The sequence shown here is derived from an EMBL/GenBank/DDBJ whole genome shotgun (WGS) entry which is preliminary data.</text>
</comment>
<dbReference type="CDD" id="cd06587">
    <property type="entry name" value="VOC"/>
    <property type="match status" value="1"/>
</dbReference>
<evidence type="ECO:0000313" key="3">
    <source>
        <dbReference type="Proteomes" id="UP001500822"/>
    </source>
</evidence>
<organism evidence="2 3">
    <name type="scientific">Gordonia alkaliphila</name>
    <dbReference type="NCBI Taxonomy" id="1053547"/>
    <lineage>
        <taxon>Bacteria</taxon>
        <taxon>Bacillati</taxon>
        <taxon>Actinomycetota</taxon>
        <taxon>Actinomycetes</taxon>
        <taxon>Mycobacteriales</taxon>
        <taxon>Gordoniaceae</taxon>
        <taxon>Gordonia</taxon>
    </lineage>
</organism>
<reference evidence="3" key="1">
    <citation type="journal article" date="2019" name="Int. J. Syst. Evol. Microbiol.">
        <title>The Global Catalogue of Microorganisms (GCM) 10K type strain sequencing project: providing services to taxonomists for standard genome sequencing and annotation.</title>
        <authorList>
            <consortium name="The Broad Institute Genomics Platform"/>
            <consortium name="The Broad Institute Genome Sequencing Center for Infectious Disease"/>
            <person name="Wu L."/>
            <person name="Ma J."/>
        </authorList>
    </citation>
    <scope>NUCLEOTIDE SEQUENCE [LARGE SCALE GENOMIC DNA]</scope>
    <source>
        <strain evidence="3">JCM 18077</strain>
    </source>
</reference>
<dbReference type="RefSeq" id="WP_345313427.1">
    <property type="nucleotide sequence ID" value="NZ_BAABIE010000008.1"/>
</dbReference>
<dbReference type="InterPro" id="IPR041581">
    <property type="entry name" value="Glyoxalase_6"/>
</dbReference>
<protein>
    <submittedName>
        <fullName evidence="2">VOC family protein</fullName>
    </submittedName>
</protein>
<evidence type="ECO:0000259" key="1">
    <source>
        <dbReference type="PROSITE" id="PS51819"/>
    </source>
</evidence>
<accession>A0ABP8Z934</accession>
<dbReference type="SUPFAM" id="SSF54593">
    <property type="entry name" value="Glyoxalase/Bleomycin resistance protein/Dihydroxybiphenyl dioxygenase"/>
    <property type="match status" value="1"/>
</dbReference>
<dbReference type="EMBL" id="BAABIE010000008">
    <property type="protein sequence ID" value="GAA4749974.1"/>
    <property type="molecule type" value="Genomic_DNA"/>
</dbReference>
<dbReference type="PROSITE" id="PS51819">
    <property type="entry name" value="VOC"/>
    <property type="match status" value="1"/>
</dbReference>
<dbReference type="PANTHER" id="PTHR35908:SF1">
    <property type="entry name" value="CONSERVED PROTEIN"/>
    <property type="match status" value="1"/>
</dbReference>
<dbReference type="Proteomes" id="UP001500822">
    <property type="component" value="Unassembled WGS sequence"/>
</dbReference>
<dbReference type="InterPro" id="IPR029068">
    <property type="entry name" value="Glyas_Bleomycin-R_OHBP_Dase"/>
</dbReference>
<keyword evidence="3" id="KW-1185">Reference proteome</keyword>
<evidence type="ECO:0000313" key="2">
    <source>
        <dbReference type="EMBL" id="GAA4749974.1"/>
    </source>
</evidence>
<proteinExistence type="predicted"/>
<gene>
    <name evidence="2" type="ORF">GCM10023217_20450</name>
</gene>
<dbReference type="PANTHER" id="PTHR35908">
    <property type="entry name" value="HYPOTHETICAL FUSION PROTEIN"/>
    <property type="match status" value="1"/>
</dbReference>
<dbReference type="Gene3D" id="3.10.180.10">
    <property type="entry name" value="2,3-Dihydroxybiphenyl 1,2-Dioxygenase, domain 1"/>
    <property type="match status" value="1"/>
</dbReference>
<name>A0ABP8Z934_9ACTN</name>